<evidence type="ECO:0000313" key="10">
    <source>
        <dbReference type="EMBL" id="GIN62146.1"/>
    </source>
</evidence>
<dbReference type="Proteomes" id="UP000682111">
    <property type="component" value="Unassembled WGS sequence"/>
</dbReference>
<dbReference type="PIRSF" id="PIRSF000232">
    <property type="entry name" value="YdjA"/>
    <property type="match status" value="1"/>
</dbReference>
<dbReference type="InterPro" id="IPR000415">
    <property type="entry name" value="Nitroreductase-like"/>
</dbReference>
<keyword evidence="3 7" id="KW-0288">FMN</keyword>
<dbReference type="InterPro" id="IPR026021">
    <property type="entry name" value="YdjA-like"/>
</dbReference>
<dbReference type="SUPFAM" id="SSF55469">
    <property type="entry name" value="FMN-dependent nitroreductase-like"/>
    <property type="match status" value="1"/>
</dbReference>
<protein>
    <recommendedName>
        <fullName evidence="7">Putative NAD(P)H nitroreductase</fullName>
        <ecNumber evidence="7">1.-.-.-</ecNumber>
    </recommendedName>
</protein>
<gene>
    <name evidence="10" type="ORF">J27TS8_21390</name>
</gene>
<evidence type="ECO:0000256" key="4">
    <source>
        <dbReference type="ARBA" id="ARBA00022857"/>
    </source>
</evidence>
<dbReference type="InterPro" id="IPR029479">
    <property type="entry name" value="Nitroreductase"/>
</dbReference>
<keyword evidence="11" id="KW-1185">Reference proteome</keyword>
<sequence>MDALEALRTRRSIGRVQDKEVPKELIEKIIEAATWAPNHMKTEPWRFFVLTGDGRKRLGETLARIAEREMNEPATEEQRRKVEKARNNPFRAPVIIVAAVEPSDNPKVILKEEYAAVNAGVQNMLIAAHALGLGAVWRTGKPCYDREVSNLFGLSEKGEVLGFIYVGYPDMTPPPRKVKPIEEVTIWIDKE</sequence>
<keyword evidence="2 7" id="KW-0285">Flavoprotein</keyword>
<dbReference type="Pfam" id="PF00881">
    <property type="entry name" value="Nitroreductase"/>
    <property type="match status" value="1"/>
</dbReference>
<comment type="similarity">
    <text evidence="1 7">Belongs to the nitroreductase family.</text>
</comment>
<feature type="binding site" evidence="8">
    <location>
        <position position="39"/>
    </location>
    <ligand>
        <name>FMN</name>
        <dbReference type="ChEBI" id="CHEBI:58210"/>
        <note>ligand shared between dimeric partners</note>
    </ligand>
</feature>
<keyword evidence="6 7" id="KW-0520">NAD</keyword>
<evidence type="ECO:0000256" key="2">
    <source>
        <dbReference type="ARBA" id="ARBA00022630"/>
    </source>
</evidence>
<dbReference type="InterPro" id="IPR052530">
    <property type="entry name" value="NAD(P)H_nitroreductase"/>
</dbReference>
<evidence type="ECO:0000256" key="8">
    <source>
        <dbReference type="PIRSR" id="PIRSR000232-1"/>
    </source>
</evidence>
<name>A0A919WI58_9BACI</name>
<organism evidence="10 11">
    <name type="scientific">Robertmurraya siralis</name>
    <dbReference type="NCBI Taxonomy" id="77777"/>
    <lineage>
        <taxon>Bacteria</taxon>
        <taxon>Bacillati</taxon>
        <taxon>Bacillota</taxon>
        <taxon>Bacilli</taxon>
        <taxon>Bacillales</taxon>
        <taxon>Bacillaceae</taxon>
        <taxon>Robertmurraya</taxon>
    </lineage>
</organism>
<dbReference type="EC" id="1.-.-.-" evidence="7"/>
<feature type="domain" description="Nitroreductase" evidence="9">
    <location>
        <begin position="7"/>
        <end position="168"/>
    </location>
</feature>
<evidence type="ECO:0000256" key="6">
    <source>
        <dbReference type="ARBA" id="ARBA00023027"/>
    </source>
</evidence>
<evidence type="ECO:0000256" key="5">
    <source>
        <dbReference type="ARBA" id="ARBA00023002"/>
    </source>
</evidence>
<dbReference type="RefSeq" id="WP_212933633.1">
    <property type="nucleotide sequence ID" value="NZ_BORC01000003.1"/>
</dbReference>
<keyword evidence="4 7" id="KW-0521">NADP</keyword>
<feature type="binding site" description="in other chain" evidence="8">
    <location>
        <begin position="137"/>
        <end position="139"/>
    </location>
    <ligand>
        <name>FMN</name>
        <dbReference type="ChEBI" id="CHEBI:58210"/>
        <note>ligand shared between dimeric partners</note>
    </ligand>
</feature>
<dbReference type="CDD" id="cd02135">
    <property type="entry name" value="YdjA-like"/>
    <property type="match status" value="1"/>
</dbReference>
<accession>A0A919WI58</accession>
<evidence type="ECO:0000256" key="1">
    <source>
        <dbReference type="ARBA" id="ARBA00007118"/>
    </source>
</evidence>
<proteinExistence type="inferred from homology"/>
<evidence type="ECO:0000256" key="3">
    <source>
        <dbReference type="ARBA" id="ARBA00022643"/>
    </source>
</evidence>
<comment type="caution">
    <text evidence="10">The sequence shown here is derived from an EMBL/GenBank/DDBJ whole genome shotgun (WGS) entry which is preliminary data.</text>
</comment>
<dbReference type="AlphaFoldDB" id="A0A919WI58"/>
<dbReference type="GO" id="GO:0016491">
    <property type="term" value="F:oxidoreductase activity"/>
    <property type="evidence" value="ECO:0007669"/>
    <property type="project" value="UniProtKB-UniRule"/>
</dbReference>
<feature type="binding site" description="in other chain" evidence="8">
    <location>
        <begin position="10"/>
        <end position="12"/>
    </location>
    <ligand>
        <name>FMN</name>
        <dbReference type="ChEBI" id="CHEBI:58210"/>
        <note>ligand shared between dimeric partners</note>
    </ligand>
</feature>
<evidence type="ECO:0000259" key="9">
    <source>
        <dbReference type="Pfam" id="PF00881"/>
    </source>
</evidence>
<reference evidence="10" key="1">
    <citation type="submission" date="2021-03" db="EMBL/GenBank/DDBJ databases">
        <title>Antimicrobial resistance genes in bacteria isolated from Japanese honey, and their potential for conferring macrolide and lincosamide resistance in the American foulbrood pathogen Paenibacillus larvae.</title>
        <authorList>
            <person name="Okamoto M."/>
            <person name="Kumagai M."/>
            <person name="Kanamori H."/>
            <person name="Takamatsu D."/>
        </authorList>
    </citation>
    <scope>NUCLEOTIDE SEQUENCE</scope>
    <source>
        <strain evidence="10">J27TS8</strain>
    </source>
</reference>
<dbReference type="EMBL" id="BORC01000003">
    <property type="protein sequence ID" value="GIN62146.1"/>
    <property type="molecule type" value="Genomic_DNA"/>
</dbReference>
<comment type="cofactor">
    <cofactor evidence="8">
        <name>FMN</name>
        <dbReference type="ChEBI" id="CHEBI:58210"/>
    </cofactor>
    <text evidence="8">Binds 1 FMN per subunit.</text>
</comment>
<evidence type="ECO:0000256" key="7">
    <source>
        <dbReference type="PIRNR" id="PIRNR000232"/>
    </source>
</evidence>
<dbReference type="PANTHER" id="PTHR43821:SF1">
    <property type="entry name" value="NAD(P)H NITROREDUCTASE YDJA-RELATED"/>
    <property type="match status" value="1"/>
</dbReference>
<dbReference type="PANTHER" id="PTHR43821">
    <property type="entry name" value="NAD(P)H NITROREDUCTASE YDJA-RELATED"/>
    <property type="match status" value="1"/>
</dbReference>
<evidence type="ECO:0000313" key="11">
    <source>
        <dbReference type="Proteomes" id="UP000682111"/>
    </source>
</evidence>
<dbReference type="Gene3D" id="3.40.109.10">
    <property type="entry name" value="NADH Oxidase"/>
    <property type="match status" value="1"/>
</dbReference>
<keyword evidence="5 7" id="KW-0560">Oxidoreductase</keyword>